<evidence type="ECO:0008006" key="4">
    <source>
        <dbReference type="Google" id="ProtNLM"/>
    </source>
</evidence>
<feature type="chain" id="PRO_5046081592" description="Outer membrane protein beta-barrel domain-containing protein" evidence="1">
    <location>
        <begin position="20"/>
        <end position="212"/>
    </location>
</feature>
<dbReference type="RefSeq" id="WP_420069334.1">
    <property type="nucleotide sequence ID" value="NZ_JBCHKQ010000002.1"/>
</dbReference>
<keyword evidence="3" id="KW-1185">Reference proteome</keyword>
<keyword evidence="1" id="KW-0732">Signal</keyword>
<name>A0ABU9UB51_9SPIR</name>
<comment type="caution">
    <text evidence="2">The sequence shown here is derived from an EMBL/GenBank/DDBJ whole genome shotgun (WGS) entry which is preliminary data.</text>
</comment>
<evidence type="ECO:0000256" key="1">
    <source>
        <dbReference type="SAM" id="SignalP"/>
    </source>
</evidence>
<protein>
    <recommendedName>
        <fullName evidence="4">Outer membrane protein beta-barrel domain-containing protein</fullName>
    </recommendedName>
</protein>
<sequence>MKKTLLLVLLVMISTGMFAQESSPAIETQPSSKPSIEAFPRPRLGDQMLSISAGGLLPLFFQFTKDFSTTPTNLSFGGFGGIKWAGYLAESHRLGFDFGGAFSSSPNGRMLYMVPVLFAYDYMLYAFPFEAPIHASMGVTFNSLGDLFHIDPVIKIGTSFLYDYAPDWSFGINVHYWWIMQLYTDDPDSPPPSQSAFGNFLELSLVAEYRIR</sequence>
<proteinExistence type="predicted"/>
<dbReference type="Proteomes" id="UP001466331">
    <property type="component" value="Unassembled WGS sequence"/>
</dbReference>
<organism evidence="2 3">
    <name type="scientific">Rarispira pelagica</name>
    <dbReference type="NCBI Taxonomy" id="3141764"/>
    <lineage>
        <taxon>Bacteria</taxon>
        <taxon>Pseudomonadati</taxon>
        <taxon>Spirochaetota</taxon>
        <taxon>Spirochaetia</taxon>
        <taxon>Winmispirales</taxon>
        <taxon>Winmispiraceae</taxon>
        <taxon>Rarispira</taxon>
    </lineage>
</organism>
<evidence type="ECO:0000313" key="3">
    <source>
        <dbReference type="Proteomes" id="UP001466331"/>
    </source>
</evidence>
<gene>
    <name evidence="2" type="ORF">WKV44_04960</name>
</gene>
<evidence type="ECO:0000313" key="2">
    <source>
        <dbReference type="EMBL" id="MEM5947887.1"/>
    </source>
</evidence>
<feature type="signal peptide" evidence="1">
    <location>
        <begin position="1"/>
        <end position="19"/>
    </location>
</feature>
<dbReference type="NCBIfam" id="NF047328">
    <property type="entry name" value="OMP_TP0733"/>
    <property type="match status" value="1"/>
</dbReference>
<accession>A0ABU9UB51</accession>
<dbReference type="EMBL" id="JBCHKQ010000002">
    <property type="protein sequence ID" value="MEM5947887.1"/>
    <property type="molecule type" value="Genomic_DNA"/>
</dbReference>
<reference evidence="2 3" key="1">
    <citation type="submission" date="2024-03" db="EMBL/GenBank/DDBJ databases">
        <title>Ignisphaera cupida sp. nov., a hyperthermophilic hydrolytic archaeon from a hot spring of Kamchatka, and proposal of Ignisphaeraceae fam. nov.</title>
        <authorList>
            <person name="Podosokorskaya O.A."/>
            <person name="Elcheninov A.G."/>
            <person name="Maltseva A.I."/>
            <person name="Zayulina K.S."/>
            <person name="Novikov A."/>
            <person name="Merkel A.Y."/>
        </authorList>
    </citation>
    <scope>NUCLEOTIDE SEQUENCE [LARGE SCALE GENOMIC DNA]</scope>
    <source>
        <strain evidence="2 3">38H-sp</strain>
    </source>
</reference>